<feature type="domain" description="Methyltransferase" evidence="3">
    <location>
        <begin position="244"/>
        <end position="342"/>
    </location>
</feature>
<keyword evidence="1" id="KW-0489">Methyltransferase</keyword>
<dbReference type="AlphaFoldDB" id="A0A9D4SQ85"/>
<dbReference type="PANTHER" id="PTHR43861">
    <property type="entry name" value="TRANS-ACONITATE 2-METHYLTRANSFERASE-RELATED"/>
    <property type="match status" value="1"/>
</dbReference>
<name>A0A9D4SQ85_RHISA</name>
<keyword evidence="5" id="KW-1185">Reference proteome</keyword>
<feature type="domain" description="Methyltransferase" evidence="3">
    <location>
        <begin position="401"/>
        <end position="499"/>
    </location>
</feature>
<organism evidence="4 5">
    <name type="scientific">Rhipicephalus sanguineus</name>
    <name type="common">Brown dog tick</name>
    <name type="synonym">Ixodes sanguineus</name>
    <dbReference type="NCBI Taxonomy" id="34632"/>
    <lineage>
        <taxon>Eukaryota</taxon>
        <taxon>Metazoa</taxon>
        <taxon>Ecdysozoa</taxon>
        <taxon>Arthropoda</taxon>
        <taxon>Chelicerata</taxon>
        <taxon>Arachnida</taxon>
        <taxon>Acari</taxon>
        <taxon>Parasitiformes</taxon>
        <taxon>Ixodida</taxon>
        <taxon>Ixodoidea</taxon>
        <taxon>Ixodidae</taxon>
        <taxon>Rhipicephalinae</taxon>
        <taxon>Rhipicephalus</taxon>
        <taxon>Rhipicephalus</taxon>
    </lineage>
</organism>
<feature type="domain" description="Methyltransferase" evidence="3">
    <location>
        <begin position="15"/>
        <end position="97"/>
    </location>
</feature>
<dbReference type="PANTHER" id="PTHR43861:SF1">
    <property type="entry name" value="TRANS-ACONITATE 2-METHYLTRANSFERASE"/>
    <property type="match status" value="1"/>
</dbReference>
<evidence type="ECO:0000256" key="1">
    <source>
        <dbReference type="ARBA" id="ARBA00022603"/>
    </source>
</evidence>
<sequence>MVRFKHASAASKQHLEIGCGPGGFTKSHVLPHCSPCSRLVATDKAPDMIEAALKTSSHPSIHYDVLDVEAGDVREFVNKYGKFDRVYSLLTWHFLKDQLTGYRNDPREIFSDMHYFNCEKSVGVLESEVRKLVTDVGLHCNDCQIYESDWQFADIEEALAIALIPAALDLLSIIIRYSLTMKVQMISQDVGEMQEASSNQRPAVCFSLDCVSYSKIEAYPTRESIQALGKITFLEPALEQDQCLDVGCGPGGFTRNYLLDYCRPCRKIVAVDKDVSMIERAREVSAHPNITYDILDIESPDITAFRDKHGKFRRVLSFFCFHIVKDNLAAYRNVAQLLEPGGDSQDVGEMQEASSNQRPAVCFSLDCVSYSKIEAYPTRESIQALGKITFLEPALEQDQCLDVGCGPGGFTRNYLLDYCRPCRKIVAVDKDVSMIERAREVSAHPNITYDILDIESPDITAFRDKHGKFRRVLSFFCFHIVKDNLAAYRNVAQLLEPGGECAVVSCVNLVIADIWLQVYNMDQWKAYIPARLHKHNRPIRS</sequence>
<dbReference type="VEuPathDB" id="VectorBase:RSAN_038900"/>
<accession>A0A9D4SQ85</accession>
<proteinExistence type="predicted"/>
<dbReference type="VEuPathDB" id="VectorBase:RSAN_040314"/>
<keyword evidence="2" id="KW-0808">Transferase</keyword>
<dbReference type="Pfam" id="PF13649">
    <property type="entry name" value="Methyltransf_25"/>
    <property type="match status" value="3"/>
</dbReference>
<protein>
    <recommendedName>
        <fullName evidence="3">Methyltransferase domain-containing protein</fullName>
    </recommendedName>
</protein>
<evidence type="ECO:0000313" key="4">
    <source>
        <dbReference type="EMBL" id="KAH7943135.1"/>
    </source>
</evidence>
<dbReference type="Gene3D" id="3.40.50.150">
    <property type="entry name" value="Vaccinia Virus protein VP39"/>
    <property type="match status" value="3"/>
</dbReference>
<dbReference type="CDD" id="cd02440">
    <property type="entry name" value="AdoMet_MTases"/>
    <property type="match status" value="3"/>
</dbReference>
<dbReference type="InterPro" id="IPR029063">
    <property type="entry name" value="SAM-dependent_MTases_sf"/>
</dbReference>
<dbReference type="Proteomes" id="UP000821837">
    <property type="component" value="Unassembled WGS sequence"/>
</dbReference>
<dbReference type="GO" id="GO:0008168">
    <property type="term" value="F:methyltransferase activity"/>
    <property type="evidence" value="ECO:0007669"/>
    <property type="project" value="UniProtKB-KW"/>
</dbReference>
<comment type="caution">
    <text evidence="4">The sequence shown here is derived from an EMBL/GenBank/DDBJ whole genome shotgun (WGS) entry which is preliminary data.</text>
</comment>
<reference evidence="4" key="1">
    <citation type="journal article" date="2020" name="Cell">
        <title>Large-Scale Comparative Analyses of Tick Genomes Elucidate Their Genetic Diversity and Vector Capacities.</title>
        <authorList>
            <consortium name="Tick Genome and Microbiome Consortium (TIGMIC)"/>
            <person name="Jia N."/>
            <person name="Wang J."/>
            <person name="Shi W."/>
            <person name="Du L."/>
            <person name="Sun Y."/>
            <person name="Zhan W."/>
            <person name="Jiang J.F."/>
            <person name="Wang Q."/>
            <person name="Zhang B."/>
            <person name="Ji P."/>
            <person name="Bell-Sakyi L."/>
            <person name="Cui X.M."/>
            <person name="Yuan T.T."/>
            <person name="Jiang B.G."/>
            <person name="Yang W.F."/>
            <person name="Lam T.T."/>
            <person name="Chang Q.C."/>
            <person name="Ding S.J."/>
            <person name="Wang X.J."/>
            <person name="Zhu J.G."/>
            <person name="Ruan X.D."/>
            <person name="Zhao L."/>
            <person name="Wei J.T."/>
            <person name="Ye R.Z."/>
            <person name="Que T.C."/>
            <person name="Du C.H."/>
            <person name="Zhou Y.H."/>
            <person name="Cheng J.X."/>
            <person name="Dai P.F."/>
            <person name="Guo W.B."/>
            <person name="Han X.H."/>
            <person name="Huang E.J."/>
            <person name="Li L.F."/>
            <person name="Wei W."/>
            <person name="Gao Y.C."/>
            <person name="Liu J.Z."/>
            <person name="Shao H.Z."/>
            <person name="Wang X."/>
            <person name="Wang C.C."/>
            <person name="Yang T.C."/>
            <person name="Huo Q.B."/>
            <person name="Li W."/>
            <person name="Chen H.Y."/>
            <person name="Chen S.E."/>
            <person name="Zhou L.G."/>
            <person name="Ni X.B."/>
            <person name="Tian J.H."/>
            <person name="Sheng Y."/>
            <person name="Liu T."/>
            <person name="Pan Y.S."/>
            <person name="Xia L.Y."/>
            <person name="Li J."/>
            <person name="Zhao F."/>
            <person name="Cao W.C."/>
        </authorList>
    </citation>
    <scope>NUCLEOTIDE SEQUENCE</scope>
    <source>
        <strain evidence="4">Rsan-2018</strain>
    </source>
</reference>
<dbReference type="GO" id="GO:0032259">
    <property type="term" value="P:methylation"/>
    <property type="evidence" value="ECO:0007669"/>
    <property type="project" value="UniProtKB-KW"/>
</dbReference>
<evidence type="ECO:0000313" key="5">
    <source>
        <dbReference type="Proteomes" id="UP000821837"/>
    </source>
</evidence>
<reference evidence="4" key="2">
    <citation type="submission" date="2021-09" db="EMBL/GenBank/DDBJ databases">
        <authorList>
            <person name="Jia N."/>
            <person name="Wang J."/>
            <person name="Shi W."/>
            <person name="Du L."/>
            <person name="Sun Y."/>
            <person name="Zhan W."/>
            <person name="Jiang J."/>
            <person name="Wang Q."/>
            <person name="Zhang B."/>
            <person name="Ji P."/>
            <person name="Sakyi L.B."/>
            <person name="Cui X."/>
            <person name="Yuan T."/>
            <person name="Jiang B."/>
            <person name="Yang W."/>
            <person name="Lam T.T.-Y."/>
            <person name="Chang Q."/>
            <person name="Ding S."/>
            <person name="Wang X."/>
            <person name="Zhu J."/>
            <person name="Ruan X."/>
            <person name="Zhao L."/>
            <person name="Wei J."/>
            <person name="Que T."/>
            <person name="Du C."/>
            <person name="Cheng J."/>
            <person name="Dai P."/>
            <person name="Han X."/>
            <person name="Huang E."/>
            <person name="Gao Y."/>
            <person name="Liu J."/>
            <person name="Shao H."/>
            <person name="Ye R."/>
            <person name="Li L."/>
            <person name="Wei W."/>
            <person name="Wang X."/>
            <person name="Wang C."/>
            <person name="Huo Q."/>
            <person name="Li W."/>
            <person name="Guo W."/>
            <person name="Chen H."/>
            <person name="Chen S."/>
            <person name="Zhou L."/>
            <person name="Zhou L."/>
            <person name="Ni X."/>
            <person name="Tian J."/>
            <person name="Zhou Y."/>
            <person name="Sheng Y."/>
            <person name="Liu T."/>
            <person name="Pan Y."/>
            <person name="Xia L."/>
            <person name="Li J."/>
            <person name="Zhao F."/>
            <person name="Cao W."/>
        </authorList>
    </citation>
    <scope>NUCLEOTIDE SEQUENCE</scope>
    <source>
        <strain evidence="4">Rsan-2018</strain>
        <tissue evidence="4">Larvae</tissue>
    </source>
</reference>
<dbReference type="EMBL" id="JABSTV010001253">
    <property type="protein sequence ID" value="KAH7943135.1"/>
    <property type="molecule type" value="Genomic_DNA"/>
</dbReference>
<dbReference type="SUPFAM" id="SSF53335">
    <property type="entry name" value="S-adenosyl-L-methionine-dependent methyltransferases"/>
    <property type="match status" value="3"/>
</dbReference>
<dbReference type="InterPro" id="IPR041698">
    <property type="entry name" value="Methyltransf_25"/>
</dbReference>
<gene>
    <name evidence="4" type="ORF">HPB52_005692</name>
</gene>
<evidence type="ECO:0000256" key="2">
    <source>
        <dbReference type="ARBA" id="ARBA00022679"/>
    </source>
</evidence>
<evidence type="ECO:0000259" key="3">
    <source>
        <dbReference type="Pfam" id="PF13649"/>
    </source>
</evidence>